<organism evidence="4 5">
    <name type="scientific">Ascaris lumbricoides</name>
    <name type="common">Giant roundworm</name>
    <dbReference type="NCBI Taxonomy" id="6252"/>
    <lineage>
        <taxon>Eukaryota</taxon>
        <taxon>Metazoa</taxon>
        <taxon>Ecdysozoa</taxon>
        <taxon>Nematoda</taxon>
        <taxon>Chromadorea</taxon>
        <taxon>Rhabditida</taxon>
        <taxon>Spirurina</taxon>
        <taxon>Ascaridomorpha</taxon>
        <taxon>Ascaridoidea</taxon>
        <taxon>Ascarididae</taxon>
        <taxon>Ascaris</taxon>
    </lineage>
</organism>
<protein>
    <submittedName>
        <fullName evidence="5">TYR_PHOSPHATASE_2 domain-containing protein</fullName>
    </submittedName>
</protein>
<name>A0A0M3IWE1_ASCLU</name>
<sequence>MRASQESILNSGYLNVSKANGDSTPGSRMSISLTAGRDTESGAASSDVRRVTQYHYTSWNDLQAPECTTGLLRFLLKLRKLHDYNNSPVVVHCSAGVGRTGTFIAVDGLLDQCIEEGKADVFGFVSEMRKQRNIMVQNYAWRAHTQKANGTVA</sequence>
<dbReference type="SMART" id="SM00194">
    <property type="entry name" value="PTPc"/>
    <property type="match status" value="1"/>
</dbReference>
<evidence type="ECO:0000259" key="2">
    <source>
        <dbReference type="PROSITE" id="PS50055"/>
    </source>
</evidence>
<proteinExistence type="predicted"/>
<keyword evidence="4" id="KW-1185">Reference proteome</keyword>
<feature type="domain" description="Tyrosine-protein phosphatase" evidence="2">
    <location>
        <begin position="30"/>
        <end position="138"/>
    </location>
</feature>
<evidence type="ECO:0000259" key="3">
    <source>
        <dbReference type="PROSITE" id="PS50056"/>
    </source>
</evidence>
<dbReference type="CDD" id="cd00047">
    <property type="entry name" value="PTPc"/>
    <property type="match status" value="1"/>
</dbReference>
<dbReference type="SMART" id="SM00404">
    <property type="entry name" value="PTPc_motif"/>
    <property type="match status" value="1"/>
</dbReference>
<dbReference type="WBParaSite" id="ALUE_0002306901-mRNA-1">
    <property type="protein sequence ID" value="ALUE_0002306901-mRNA-1"/>
    <property type="gene ID" value="ALUE_0002306901"/>
</dbReference>
<dbReference type="PROSITE" id="PS00383">
    <property type="entry name" value="TYR_PHOSPHATASE_1"/>
    <property type="match status" value="1"/>
</dbReference>
<dbReference type="InterPro" id="IPR029021">
    <property type="entry name" value="Prot-tyrosine_phosphatase-like"/>
</dbReference>
<accession>A0A0M3IWE1</accession>
<dbReference type="PROSITE" id="PS50055">
    <property type="entry name" value="TYR_PHOSPHATASE_PTP"/>
    <property type="match status" value="1"/>
</dbReference>
<dbReference type="Proteomes" id="UP000036681">
    <property type="component" value="Unplaced"/>
</dbReference>
<dbReference type="GO" id="GO:0004725">
    <property type="term" value="F:protein tyrosine phosphatase activity"/>
    <property type="evidence" value="ECO:0007669"/>
    <property type="project" value="InterPro"/>
</dbReference>
<dbReference type="PANTHER" id="PTHR19134">
    <property type="entry name" value="RECEPTOR-TYPE TYROSINE-PROTEIN PHOSPHATASE"/>
    <property type="match status" value="1"/>
</dbReference>
<dbReference type="InterPro" id="IPR000242">
    <property type="entry name" value="PTP_cat"/>
</dbReference>
<dbReference type="Gene3D" id="3.90.190.10">
    <property type="entry name" value="Protein tyrosine phosphatase superfamily"/>
    <property type="match status" value="1"/>
</dbReference>
<dbReference type="InterPro" id="IPR016130">
    <property type="entry name" value="Tyr_Pase_AS"/>
</dbReference>
<dbReference type="PRINTS" id="PR00700">
    <property type="entry name" value="PRTYPHPHTASE"/>
</dbReference>
<dbReference type="AlphaFoldDB" id="A0A0M3IWE1"/>
<dbReference type="InterPro" id="IPR000387">
    <property type="entry name" value="Tyr_Pase_dom"/>
</dbReference>
<evidence type="ECO:0000313" key="5">
    <source>
        <dbReference type="WBParaSite" id="ALUE_0002306901-mRNA-1"/>
    </source>
</evidence>
<evidence type="ECO:0000313" key="4">
    <source>
        <dbReference type="Proteomes" id="UP000036681"/>
    </source>
</evidence>
<dbReference type="SUPFAM" id="SSF52799">
    <property type="entry name" value="(Phosphotyrosine protein) phosphatases II"/>
    <property type="match status" value="1"/>
</dbReference>
<evidence type="ECO:0000256" key="1">
    <source>
        <dbReference type="SAM" id="MobiDB-lite"/>
    </source>
</evidence>
<dbReference type="InterPro" id="IPR050348">
    <property type="entry name" value="Protein-Tyr_Phosphatase"/>
</dbReference>
<feature type="domain" description="Tyrosine specific protein phosphatases" evidence="3">
    <location>
        <begin position="72"/>
        <end position="143"/>
    </location>
</feature>
<dbReference type="InterPro" id="IPR003595">
    <property type="entry name" value="Tyr_Pase_cat"/>
</dbReference>
<feature type="compositionally biased region" description="Polar residues" evidence="1">
    <location>
        <begin position="19"/>
        <end position="33"/>
    </location>
</feature>
<dbReference type="PROSITE" id="PS50056">
    <property type="entry name" value="TYR_PHOSPHATASE_2"/>
    <property type="match status" value="1"/>
</dbReference>
<reference evidence="5" key="1">
    <citation type="submission" date="2017-02" db="UniProtKB">
        <authorList>
            <consortium name="WormBaseParasite"/>
        </authorList>
    </citation>
    <scope>IDENTIFICATION</scope>
</reference>
<feature type="region of interest" description="Disordered" evidence="1">
    <location>
        <begin position="19"/>
        <end position="46"/>
    </location>
</feature>
<dbReference type="Pfam" id="PF00102">
    <property type="entry name" value="Y_phosphatase"/>
    <property type="match status" value="1"/>
</dbReference>
<dbReference type="PANTHER" id="PTHR19134:SF495">
    <property type="entry name" value="TYROSINE-PROTEIN PHOSPHATASE 69D"/>
    <property type="match status" value="1"/>
</dbReference>